<dbReference type="Gene3D" id="3.40.50.1820">
    <property type="entry name" value="alpha/beta hydrolase"/>
    <property type="match status" value="1"/>
</dbReference>
<feature type="domain" description="Alpha/beta hydrolase fold-3" evidence="3">
    <location>
        <begin position="201"/>
        <end position="320"/>
    </location>
</feature>
<feature type="region of interest" description="Disordered" evidence="2">
    <location>
        <begin position="575"/>
        <end position="601"/>
    </location>
</feature>
<dbReference type="RefSeq" id="XP_028480060.1">
    <property type="nucleotide sequence ID" value="XM_028616203.1"/>
</dbReference>
<feature type="region of interest" description="Disordered" evidence="2">
    <location>
        <begin position="835"/>
        <end position="908"/>
    </location>
</feature>
<dbReference type="SUPFAM" id="SSF53474">
    <property type="entry name" value="alpha/beta-Hydrolases"/>
    <property type="match status" value="1"/>
</dbReference>
<feature type="compositionally biased region" description="Polar residues" evidence="2">
    <location>
        <begin position="39"/>
        <end position="48"/>
    </location>
</feature>
<name>A0A427Y9S0_9TREE</name>
<keyword evidence="5" id="KW-1185">Reference proteome</keyword>
<feature type="compositionally biased region" description="Low complexity" evidence="2">
    <location>
        <begin position="527"/>
        <end position="539"/>
    </location>
</feature>
<dbReference type="PANTHER" id="PTHR48081:SF19">
    <property type="entry name" value="AB HYDROLASE SUPERFAMILY PROTEIN C4A8.06C"/>
    <property type="match status" value="1"/>
</dbReference>
<accession>A0A427Y9S0</accession>
<dbReference type="Proteomes" id="UP000279236">
    <property type="component" value="Unassembled WGS sequence"/>
</dbReference>
<keyword evidence="1" id="KW-0378">Hydrolase</keyword>
<evidence type="ECO:0000256" key="2">
    <source>
        <dbReference type="SAM" id="MobiDB-lite"/>
    </source>
</evidence>
<evidence type="ECO:0000259" key="3">
    <source>
        <dbReference type="Pfam" id="PF07859"/>
    </source>
</evidence>
<organism evidence="4 5">
    <name type="scientific">Apiotrichum porosum</name>
    <dbReference type="NCBI Taxonomy" id="105984"/>
    <lineage>
        <taxon>Eukaryota</taxon>
        <taxon>Fungi</taxon>
        <taxon>Dikarya</taxon>
        <taxon>Basidiomycota</taxon>
        <taxon>Agaricomycotina</taxon>
        <taxon>Tremellomycetes</taxon>
        <taxon>Trichosporonales</taxon>
        <taxon>Trichosporonaceae</taxon>
        <taxon>Apiotrichum</taxon>
    </lineage>
</organism>
<dbReference type="GO" id="GO:0016787">
    <property type="term" value="F:hydrolase activity"/>
    <property type="evidence" value="ECO:0007669"/>
    <property type="project" value="UniProtKB-KW"/>
</dbReference>
<dbReference type="STRING" id="105984.A0A427Y9S0"/>
<evidence type="ECO:0000313" key="5">
    <source>
        <dbReference type="Proteomes" id="UP000279236"/>
    </source>
</evidence>
<dbReference type="InterPro" id="IPR029058">
    <property type="entry name" value="AB_hydrolase_fold"/>
</dbReference>
<feature type="region of interest" description="Disordered" evidence="2">
    <location>
        <begin position="922"/>
        <end position="942"/>
    </location>
</feature>
<dbReference type="AlphaFoldDB" id="A0A427Y9S0"/>
<dbReference type="Pfam" id="PF07859">
    <property type="entry name" value="Abhydrolase_3"/>
    <property type="match status" value="1"/>
</dbReference>
<protein>
    <recommendedName>
        <fullName evidence="3">Alpha/beta hydrolase fold-3 domain-containing protein</fullName>
    </recommendedName>
</protein>
<feature type="compositionally biased region" description="Polar residues" evidence="2">
    <location>
        <begin position="841"/>
        <end position="867"/>
    </location>
</feature>
<evidence type="ECO:0000256" key="1">
    <source>
        <dbReference type="ARBA" id="ARBA00022801"/>
    </source>
</evidence>
<feature type="region of interest" description="Disordered" evidence="2">
    <location>
        <begin position="33"/>
        <end position="53"/>
    </location>
</feature>
<sequence length="942" mass="102592">MAPGYSTASLAVATGPTVVSTFLSHFATWPQRHKRSRHAQSSNESPVSLDTLPGNQLRYEEGLRVLRRFLEFASTHPVEEVQGYTAQPLPIPRDLDQAGYRYNPEGVIEKAAEILVEHLKSYGKEFGGIKLVGGEKWWRVRGRELEAEWIEMAKDFKTRQTRSITDSSDKVRSWRHLPSLRRAPRGIRDGAGGEVQEDRVILYVHGGAFFFSSLDLHRYQIQRHARKAGARAFVPNYRLSPQYPFPCGLLDCLAAYLYLIDPPTGVDAILPSNIILMGDSAGGGMSLSLLVLIREMGLPMPAAASLMSPWVDLTHSMPSIMKWDGGDYIPSVGFHYRPSPAWPPPPGDSITVEIDGKQKVLDEQIQLYCPNTLLTHPLVSTINNGSLGGLCPLYITGGSAELLRDEVTYIAHKAANPQQYPPSPVTLEEYPEQAALVDKYPPTRVHLQIFEGACHVATTLAWTRSAKHIFRGTANFNIWAFKAAAKGAEMKAAAEARPTKRRGTAPDTLRVKPLKGCKSAPGSAPMSPLSPTAATGAASAPMSPMLLPLGDSAMSSRNPSVPDLTEPAINSTAASMVNESPATGSDADYTSESSESSEAEFSHAPLDIIKVRGVEPQFRGRTIVAERVSTHGRISAFEPDSQVPSLDPSLRNKIGRVGGNGPIGTWLVRRHEWDTKYHAPLQHWRDSHIEDRAYAERVGFLTRDLQGEKPPLSAMVGIADREMARTVAMTVDEPVAKTSTVLVFWTKLNEAADADAVDREKDHHHHHHKDKTPGHGHGHRRRSSASKQDKDKPSKSWGDLRRSSVKDGDDKDGKAATTREGRRMSWDFRRLSLRGHKRSTSDAVTSGLSDKDGQSSPQEPLSPTKAATPNKAPDLAPITTSKPSALRASGSTTPVPTSPLPTSPLATSPVINVSDATIPTPLALAVPTPPDTQPAAEEVVGQ</sequence>
<reference evidence="4 5" key="1">
    <citation type="submission" date="2018-11" db="EMBL/GenBank/DDBJ databases">
        <title>Genome sequence of Apiotrichum porosum DSM 27194.</title>
        <authorList>
            <person name="Aliyu H."/>
            <person name="Gorte O."/>
            <person name="Ochsenreither K."/>
        </authorList>
    </citation>
    <scope>NUCLEOTIDE SEQUENCE [LARGE SCALE GENOMIC DNA]</scope>
    <source>
        <strain evidence="4 5">DSM 27194</strain>
    </source>
</reference>
<gene>
    <name evidence="4" type="ORF">EHS24_000370</name>
</gene>
<dbReference type="GeneID" id="39584913"/>
<comment type="caution">
    <text evidence="4">The sequence shown here is derived from an EMBL/GenBank/DDBJ whole genome shotgun (WGS) entry which is preliminary data.</text>
</comment>
<dbReference type="InterPro" id="IPR013094">
    <property type="entry name" value="AB_hydrolase_3"/>
</dbReference>
<feature type="compositionally biased region" description="Basic residues" evidence="2">
    <location>
        <begin position="762"/>
        <end position="784"/>
    </location>
</feature>
<feature type="region of interest" description="Disordered" evidence="2">
    <location>
        <begin position="493"/>
        <end position="539"/>
    </location>
</feature>
<proteinExistence type="predicted"/>
<dbReference type="EMBL" id="RSCE01000001">
    <property type="protein sequence ID" value="RSH87852.1"/>
    <property type="molecule type" value="Genomic_DNA"/>
</dbReference>
<feature type="compositionally biased region" description="Basic and acidic residues" evidence="2">
    <location>
        <begin position="787"/>
        <end position="823"/>
    </location>
</feature>
<dbReference type="InterPro" id="IPR050300">
    <property type="entry name" value="GDXG_lipolytic_enzyme"/>
</dbReference>
<evidence type="ECO:0000313" key="4">
    <source>
        <dbReference type="EMBL" id="RSH87852.1"/>
    </source>
</evidence>
<dbReference type="PANTHER" id="PTHR48081">
    <property type="entry name" value="AB HYDROLASE SUPERFAMILY PROTEIN C4A8.06C"/>
    <property type="match status" value="1"/>
</dbReference>
<dbReference type="OrthoDB" id="1662883at2759"/>
<feature type="region of interest" description="Disordered" evidence="2">
    <location>
        <begin position="756"/>
        <end position="823"/>
    </location>
</feature>